<feature type="active site" description="Charge relay system" evidence="5">
    <location>
        <position position="31"/>
    </location>
</feature>
<evidence type="ECO:0000259" key="7">
    <source>
        <dbReference type="Pfam" id="PF00082"/>
    </source>
</evidence>
<feature type="active site" description="Charge relay system" evidence="5">
    <location>
        <position position="63"/>
    </location>
</feature>
<accession>A0A9D1UE40</accession>
<evidence type="ECO:0000313" key="8">
    <source>
        <dbReference type="EMBL" id="HIW83130.1"/>
    </source>
</evidence>
<comment type="similarity">
    <text evidence="1 5 6">Belongs to the peptidase S8 family.</text>
</comment>
<protein>
    <submittedName>
        <fullName evidence="8">S8 family peptidase</fullName>
    </submittedName>
</protein>
<feature type="active site" description="Charge relay system" evidence="5">
    <location>
        <position position="240"/>
    </location>
</feature>
<dbReference type="SUPFAM" id="SSF52743">
    <property type="entry name" value="Subtilisin-like"/>
    <property type="match status" value="1"/>
</dbReference>
<dbReference type="InterPro" id="IPR036852">
    <property type="entry name" value="Peptidase_S8/S53_dom_sf"/>
</dbReference>
<dbReference type="PANTHER" id="PTHR43806:SF65">
    <property type="entry name" value="SERINE PROTEASE APRX"/>
    <property type="match status" value="1"/>
</dbReference>
<gene>
    <name evidence="8" type="ORF">H9873_02245</name>
</gene>
<evidence type="ECO:0000256" key="3">
    <source>
        <dbReference type="ARBA" id="ARBA00022801"/>
    </source>
</evidence>
<dbReference type="PANTHER" id="PTHR43806">
    <property type="entry name" value="PEPTIDASE S8"/>
    <property type="match status" value="1"/>
</dbReference>
<dbReference type="PRINTS" id="PR00723">
    <property type="entry name" value="SUBTILISIN"/>
</dbReference>
<sequence>MDRVKQAVRYWCADTRNGRCMGQNVTVAILDSGIAPHPDFKGRIMAFKDFVGGRRELYDDNGHGTHVAGILAGDGRMSKGVLAGMAPKARLVILKVLDQKGEGKMGQIMEGIWWLRRYGGQFGVQVVNISVGAKAGINEEKENGLVEAVEKLWDAGMLVVVSAGNYGPGEGTIAIPGNSRKVVTVGAQEKGGRGQGCSGQGPTQACVVKPDLAAPGYRIISCNHVSASNRKPYTVKSGTSMATPVVAGAGAMLLSKYPDMTNVEIKLKLRESCQRVGSQAGWGLLDVERLLGSGTF</sequence>
<dbReference type="GO" id="GO:0004252">
    <property type="term" value="F:serine-type endopeptidase activity"/>
    <property type="evidence" value="ECO:0007669"/>
    <property type="project" value="UniProtKB-UniRule"/>
</dbReference>
<proteinExistence type="inferred from homology"/>
<keyword evidence="2 5" id="KW-0645">Protease</keyword>
<organism evidence="8 9">
    <name type="scientific">Candidatus Dorea gallistercoris</name>
    <dbReference type="NCBI Taxonomy" id="2838542"/>
    <lineage>
        <taxon>Bacteria</taxon>
        <taxon>Bacillati</taxon>
        <taxon>Bacillota</taxon>
        <taxon>Clostridia</taxon>
        <taxon>Lachnospirales</taxon>
        <taxon>Lachnospiraceae</taxon>
        <taxon>Dorea</taxon>
    </lineage>
</organism>
<evidence type="ECO:0000256" key="5">
    <source>
        <dbReference type="PROSITE-ProRule" id="PRU01240"/>
    </source>
</evidence>
<dbReference type="Proteomes" id="UP000824263">
    <property type="component" value="Unassembled WGS sequence"/>
</dbReference>
<dbReference type="AlphaFoldDB" id="A0A9D1UE40"/>
<evidence type="ECO:0000256" key="4">
    <source>
        <dbReference type="ARBA" id="ARBA00022825"/>
    </source>
</evidence>
<dbReference type="PROSITE" id="PS00137">
    <property type="entry name" value="SUBTILASE_HIS"/>
    <property type="match status" value="1"/>
</dbReference>
<dbReference type="InterPro" id="IPR000209">
    <property type="entry name" value="Peptidase_S8/S53_dom"/>
</dbReference>
<dbReference type="EMBL" id="DXGF01000040">
    <property type="protein sequence ID" value="HIW83130.1"/>
    <property type="molecule type" value="Genomic_DNA"/>
</dbReference>
<dbReference type="InterPro" id="IPR050131">
    <property type="entry name" value="Peptidase_S8_subtilisin-like"/>
</dbReference>
<evidence type="ECO:0000313" key="9">
    <source>
        <dbReference type="Proteomes" id="UP000824263"/>
    </source>
</evidence>
<dbReference type="Gene3D" id="3.40.50.200">
    <property type="entry name" value="Peptidase S8/S53 domain"/>
    <property type="match status" value="1"/>
</dbReference>
<dbReference type="GO" id="GO:0006508">
    <property type="term" value="P:proteolysis"/>
    <property type="evidence" value="ECO:0007669"/>
    <property type="project" value="UniProtKB-KW"/>
</dbReference>
<feature type="domain" description="Peptidase S8/S53" evidence="7">
    <location>
        <begin position="22"/>
        <end position="280"/>
    </location>
</feature>
<dbReference type="PROSITE" id="PS00138">
    <property type="entry name" value="SUBTILASE_SER"/>
    <property type="match status" value="1"/>
</dbReference>
<evidence type="ECO:0000256" key="6">
    <source>
        <dbReference type="RuleBase" id="RU003355"/>
    </source>
</evidence>
<dbReference type="PROSITE" id="PS00136">
    <property type="entry name" value="SUBTILASE_ASP"/>
    <property type="match status" value="1"/>
</dbReference>
<keyword evidence="4 5" id="KW-0720">Serine protease</keyword>
<dbReference type="InterPro" id="IPR022398">
    <property type="entry name" value="Peptidase_S8_His-AS"/>
</dbReference>
<name>A0A9D1UE40_9FIRM</name>
<dbReference type="InterPro" id="IPR023828">
    <property type="entry name" value="Peptidase_S8_Ser-AS"/>
</dbReference>
<dbReference type="CDD" id="cd07487">
    <property type="entry name" value="Peptidases_S8_1"/>
    <property type="match status" value="1"/>
</dbReference>
<dbReference type="InterPro" id="IPR023827">
    <property type="entry name" value="Peptidase_S8_Asp-AS"/>
</dbReference>
<reference evidence="8" key="1">
    <citation type="journal article" date="2021" name="PeerJ">
        <title>Extensive microbial diversity within the chicken gut microbiome revealed by metagenomics and culture.</title>
        <authorList>
            <person name="Gilroy R."/>
            <person name="Ravi A."/>
            <person name="Getino M."/>
            <person name="Pursley I."/>
            <person name="Horton D.L."/>
            <person name="Alikhan N.F."/>
            <person name="Baker D."/>
            <person name="Gharbi K."/>
            <person name="Hall N."/>
            <person name="Watson M."/>
            <person name="Adriaenssens E.M."/>
            <person name="Foster-Nyarko E."/>
            <person name="Jarju S."/>
            <person name="Secka A."/>
            <person name="Antonio M."/>
            <person name="Oren A."/>
            <person name="Chaudhuri R.R."/>
            <person name="La Ragione R."/>
            <person name="Hildebrand F."/>
            <person name="Pallen M.J."/>
        </authorList>
    </citation>
    <scope>NUCLEOTIDE SEQUENCE</scope>
    <source>
        <strain evidence="8">ChiSxjej1B13-11762</strain>
    </source>
</reference>
<comment type="caution">
    <text evidence="8">The sequence shown here is derived from an EMBL/GenBank/DDBJ whole genome shotgun (WGS) entry which is preliminary data.</text>
</comment>
<keyword evidence="3 5" id="KW-0378">Hydrolase</keyword>
<dbReference type="Pfam" id="PF00082">
    <property type="entry name" value="Peptidase_S8"/>
    <property type="match status" value="1"/>
</dbReference>
<dbReference type="PROSITE" id="PS51892">
    <property type="entry name" value="SUBTILASE"/>
    <property type="match status" value="1"/>
</dbReference>
<evidence type="ECO:0000256" key="2">
    <source>
        <dbReference type="ARBA" id="ARBA00022670"/>
    </source>
</evidence>
<reference evidence="8" key="2">
    <citation type="submission" date="2021-04" db="EMBL/GenBank/DDBJ databases">
        <authorList>
            <person name="Gilroy R."/>
        </authorList>
    </citation>
    <scope>NUCLEOTIDE SEQUENCE</scope>
    <source>
        <strain evidence="8">ChiSxjej1B13-11762</strain>
    </source>
</reference>
<evidence type="ECO:0000256" key="1">
    <source>
        <dbReference type="ARBA" id="ARBA00011073"/>
    </source>
</evidence>
<dbReference type="InterPro" id="IPR015500">
    <property type="entry name" value="Peptidase_S8_subtilisin-rel"/>
</dbReference>